<dbReference type="Gene3D" id="3.30.40.10">
    <property type="entry name" value="Zinc/RING finger domain, C3HC4 (zinc finger)"/>
    <property type="match status" value="1"/>
</dbReference>
<feature type="region of interest" description="Disordered" evidence="5">
    <location>
        <begin position="371"/>
        <end position="396"/>
    </location>
</feature>
<evidence type="ECO:0000259" key="6">
    <source>
        <dbReference type="PROSITE" id="PS50089"/>
    </source>
</evidence>
<gene>
    <name evidence="7" type="ORF">CRE_23331</name>
</gene>
<dbReference type="PANTHER" id="PTHR24103">
    <property type="entry name" value="E3 UBIQUITIN-PROTEIN LIGASE TRIM"/>
    <property type="match status" value="1"/>
</dbReference>
<dbReference type="STRING" id="31234.E3MGW9"/>
<dbReference type="AlphaFoldDB" id="E3MGW9"/>
<evidence type="ECO:0000256" key="3">
    <source>
        <dbReference type="ARBA" id="ARBA00022833"/>
    </source>
</evidence>
<name>E3MGW9_CAERE</name>
<keyword evidence="1" id="KW-0479">Metal-binding</keyword>
<keyword evidence="8" id="KW-1185">Reference proteome</keyword>
<evidence type="ECO:0000256" key="1">
    <source>
        <dbReference type="ARBA" id="ARBA00022723"/>
    </source>
</evidence>
<evidence type="ECO:0000313" key="7">
    <source>
        <dbReference type="EMBL" id="EFP01736.1"/>
    </source>
</evidence>
<protein>
    <recommendedName>
        <fullName evidence="6">RING-type domain-containing protein</fullName>
    </recommendedName>
</protein>
<dbReference type="SMART" id="SM00184">
    <property type="entry name" value="RING"/>
    <property type="match status" value="1"/>
</dbReference>
<keyword evidence="2 4" id="KW-0863">Zinc-finger</keyword>
<dbReference type="PROSITE" id="PS50089">
    <property type="entry name" value="ZF_RING_2"/>
    <property type="match status" value="1"/>
</dbReference>
<dbReference type="InParanoid" id="E3MGW9"/>
<sequence>MDIPGTITNDTYQHWSHFVECPICYTVYDKPMQMGCGHTICSTCIGRLVERVKTSGPTEIKCPECRKPTTVPVNGLPVNYRIQEIVQKVAPLLKDRHLVKHCTQCKKILAEGVYFDCSQCAEKGSKICSTCAIRLHNGHIMVEKKALTSDDVCLMKQKINEASARAFEAIKSIKPQFESINEVIKILLVEKLESLVKIFDFMLNTFDSKIKETSTIDELMVEVEKAERVAETYENGRNINELCTVIGKAIGEYMKPFEKLKQELEFQADIPDIAAAPAPAPPPVRIIYIPPPPLALDSLDHFAQQPAYFPPPRQPQPMPSPPGTTLFGIPVAPPPALPNPNDYLNEWLNATTPRYSVNFCEQPENFLHYHRLPPPLPPPTRNMGPAGSRMTRPYFG</sequence>
<dbReference type="EMBL" id="DS268444">
    <property type="protein sequence ID" value="EFP01736.1"/>
    <property type="molecule type" value="Genomic_DNA"/>
</dbReference>
<accession>E3MGW9</accession>
<organism evidence="8">
    <name type="scientific">Caenorhabditis remanei</name>
    <name type="common">Caenorhabditis vulgaris</name>
    <dbReference type="NCBI Taxonomy" id="31234"/>
    <lineage>
        <taxon>Eukaryota</taxon>
        <taxon>Metazoa</taxon>
        <taxon>Ecdysozoa</taxon>
        <taxon>Nematoda</taxon>
        <taxon>Chromadorea</taxon>
        <taxon>Rhabditida</taxon>
        <taxon>Rhabditina</taxon>
        <taxon>Rhabditomorpha</taxon>
        <taxon>Rhabditoidea</taxon>
        <taxon>Rhabditidae</taxon>
        <taxon>Peloderinae</taxon>
        <taxon>Caenorhabditis</taxon>
    </lineage>
</organism>
<dbReference type="Proteomes" id="UP000008281">
    <property type="component" value="Unassembled WGS sequence"/>
</dbReference>
<feature type="domain" description="RING-type" evidence="6">
    <location>
        <begin position="21"/>
        <end position="66"/>
    </location>
</feature>
<keyword evidence="3" id="KW-0862">Zinc</keyword>
<dbReference type="PROSITE" id="PS00518">
    <property type="entry name" value="ZF_RING_1"/>
    <property type="match status" value="1"/>
</dbReference>
<reference evidence="7" key="1">
    <citation type="submission" date="2007-07" db="EMBL/GenBank/DDBJ databases">
        <title>PCAP assembly of the Caenorhabditis remanei genome.</title>
        <authorList>
            <consortium name="The Caenorhabditis remanei Sequencing Consortium"/>
            <person name="Wilson R.K."/>
        </authorList>
    </citation>
    <scope>NUCLEOTIDE SEQUENCE [LARGE SCALE GENOMIC DNA]</scope>
    <source>
        <strain evidence="7">PB4641</strain>
    </source>
</reference>
<evidence type="ECO:0000256" key="5">
    <source>
        <dbReference type="SAM" id="MobiDB-lite"/>
    </source>
</evidence>
<evidence type="ECO:0000256" key="2">
    <source>
        <dbReference type="ARBA" id="ARBA00022771"/>
    </source>
</evidence>
<dbReference type="OrthoDB" id="5875349at2759"/>
<dbReference type="GO" id="GO:0008270">
    <property type="term" value="F:zinc ion binding"/>
    <property type="evidence" value="ECO:0007669"/>
    <property type="project" value="UniProtKB-KW"/>
</dbReference>
<dbReference type="InterPro" id="IPR050143">
    <property type="entry name" value="TRIM/RBCC"/>
</dbReference>
<dbReference type="InterPro" id="IPR017907">
    <property type="entry name" value="Znf_RING_CS"/>
</dbReference>
<dbReference type="Pfam" id="PF13445">
    <property type="entry name" value="zf-RING_UBOX"/>
    <property type="match status" value="1"/>
</dbReference>
<dbReference type="InterPro" id="IPR001841">
    <property type="entry name" value="Znf_RING"/>
</dbReference>
<dbReference type="SUPFAM" id="SSF57850">
    <property type="entry name" value="RING/U-box"/>
    <property type="match status" value="1"/>
</dbReference>
<proteinExistence type="predicted"/>
<dbReference type="OMA" id="HTIMEAG"/>
<evidence type="ECO:0000313" key="8">
    <source>
        <dbReference type="Proteomes" id="UP000008281"/>
    </source>
</evidence>
<evidence type="ECO:0000256" key="4">
    <source>
        <dbReference type="PROSITE-ProRule" id="PRU00175"/>
    </source>
</evidence>
<dbReference type="InterPro" id="IPR027370">
    <property type="entry name" value="Znf-RING_euk"/>
</dbReference>
<dbReference type="eggNOG" id="KOG2177">
    <property type="taxonomic scope" value="Eukaryota"/>
</dbReference>
<dbReference type="InterPro" id="IPR013083">
    <property type="entry name" value="Znf_RING/FYVE/PHD"/>
</dbReference>
<dbReference type="HOGENOM" id="CLU_696853_0_0_1"/>